<feature type="compositionally biased region" description="Basic and acidic residues" evidence="3">
    <location>
        <begin position="121"/>
        <end position="138"/>
    </location>
</feature>
<dbReference type="SUPFAM" id="SSF51045">
    <property type="entry name" value="WW domain"/>
    <property type="match status" value="2"/>
</dbReference>
<protein>
    <recommendedName>
        <fullName evidence="4">WW domain-containing protein</fullName>
    </recommendedName>
</protein>
<dbReference type="SUPFAM" id="SSF81698">
    <property type="entry name" value="FF domain"/>
    <property type="match status" value="4"/>
</dbReference>
<dbReference type="SMART" id="SM00441">
    <property type="entry name" value="FF"/>
    <property type="match status" value="4"/>
</dbReference>
<dbReference type="InterPro" id="IPR045148">
    <property type="entry name" value="TCRG1-like"/>
</dbReference>
<dbReference type="InterPro" id="IPR036517">
    <property type="entry name" value="FF_domain_sf"/>
</dbReference>
<evidence type="ECO:0000256" key="3">
    <source>
        <dbReference type="SAM" id="MobiDB-lite"/>
    </source>
</evidence>
<dbReference type="GO" id="GO:0005634">
    <property type="term" value="C:nucleus"/>
    <property type="evidence" value="ECO:0007669"/>
    <property type="project" value="TreeGrafter"/>
</dbReference>
<comment type="caution">
    <text evidence="5">The sequence shown here is derived from an EMBL/GenBank/DDBJ whole genome shotgun (WGS) entry which is preliminary data.</text>
</comment>
<dbReference type="PROSITE" id="PS01159">
    <property type="entry name" value="WW_DOMAIN_1"/>
    <property type="match status" value="1"/>
</dbReference>
<accession>A0A4S4KVM3</accession>
<dbReference type="InterPro" id="IPR002713">
    <property type="entry name" value="FF_domain"/>
</dbReference>
<feature type="coiled-coil region" evidence="2">
    <location>
        <begin position="609"/>
        <end position="636"/>
    </location>
</feature>
<evidence type="ECO:0000256" key="2">
    <source>
        <dbReference type="SAM" id="Coils"/>
    </source>
</evidence>
<sequence length="738" mass="85359">MSVPFVPMGPPPLPPGWTEHISPTGQPYYFNTHTQESTYIRPLPGFPILAQAHAAAATPPATQKKKKEKPLIKTPVPGTEWLRVTTTEGNTFYTHKVKKESVWTVPDEIKAAVEALEKEEEEKKVREEEEAKVKAEEEAKRLEVERLAEIERIRTEVQDMVVKRKADEAVPMDEVVISKRARVEEEEDDDDDDEEEEEDSDEEEWQKEAAAQLAAEAEQEKQRQKEEEKRLEEERARELVEAEAQKNRPLTMPERVDLSVEEAKALFKTLLREKNVNPLHPWDTSLPLFISDPRYVLLPSVSARKEAFFDEYCRDRARELRQSQVKKEKETLSPKEEFDRLLRDEVKSTRTSWTEWRRQWKKDRRFYAWGKDDREREKRFRDYLKELGEKKRLAAQKAEADFFALLKESGIVKLGAAKRAITDDPRYDAVGSSSLREELFNTYLKAHDSSLTPAESPEVEPGEDANGDVHMDDEAEKERKRQGRKERAVKEREEKIKAERTKVEADIGRSRLGLNKEEDDLEFRTMLTDAVRDPQATWDSTLPQLKTDPRFTRSSLPANQQYHLFHSHVNQLRSRHLVGLYALFTSHAPSLATPFSALPVSSLVSSPPATKLGYDVRQMENEYDKWQRERSQDARRAFDEMLGENAFVEFWGRLGKIGGKGIDEGIKGDDIGEDTEDAHVDMKALAKTVDLKEMVKVLKNDKRYLMFDHVPEQRERWLRDYLSLLAAPKLSVHVPDTS</sequence>
<proteinExistence type="predicted"/>
<feature type="compositionally biased region" description="Acidic residues" evidence="3">
    <location>
        <begin position="184"/>
        <end position="205"/>
    </location>
</feature>
<keyword evidence="2" id="KW-0175">Coiled coil</keyword>
<dbReference type="Pfam" id="PF00397">
    <property type="entry name" value="WW"/>
    <property type="match status" value="1"/>
</dbReference>
<evidence type="ECO:0000256" key="1">
    <source>
        <dbReference type="ARBA" id="ARBA00022737"/>
    </source>
</evidence>
<feature type="domain" description="WW" evidence="4">
    <location>
        <begin position="11"/>
        <end position="44"/>
    </location>
</feature>
<feature type="region of interest" description="Disordered" evidence="3">
    <location>
        <begin position="164"/>
        <end position="253"/>
    </location>
</feature>
<gene>
    <name evidence="5" type="ORF">EW026_g174</name>
</gene>
<feature type="compositionally biased region" description="Basic and acidic residues" evidence="3">
    <location>
        <begin position="218"/>
        <end position="246"/>
    </location>
</feature>
<feature type="compositionally biased region" description="Basic and acidic residues" evidence="3">
    <location>
        <begin position="467"/>
        <end position="493"/>
    </location>
</feature>
<keyword evidence="1" id="KW-0677">Repeat</keyword>
<dbReference type="PROSITE" id="PS50020">
    <property type="entry name" value="WW_DOMAIN_2"/>
    <property type="match status" value="2"/>
</dbReference>
<dbReference type="GO" id="GO:0003712">
    <property type="term" value="F:transcription coregulator activity"/>
    <property type="evidence" value="ECO:0007669"/>
    <property type="project" value="TreeGrafter"/>
</dbReference>
<evidence type="ECO:0000259" key="4">
    <source>
        <dbReference type="PROSITE" id="PS50020"/>
    </source>
</evidence>
<dbReference type="SMART" id="SM00456">
    <property type="entry name" value="WW"/>
    <property type="match status" value="2"/>
</dbReference>
<dbReference type="Proteomes" id="UP000309038">
    <property type="component" value="Unassembled WGS sequence"/>
</dbReference>
<dbReference type="GO" id="GO:0070063">
    <property type="term" value="F:RNA polymerase binding"/>
    <property type="evidence" value="ECO:0007669"/>
    <property type="project" value="InterPro"/>
</dbReference>
<reference evidence="5 6" key="1">
    <citation type="submission" date="2019-02" db="EMBL/GenBank/DDBJ databases">
        <title>Genome sequencing of the rare red list fungi Phlebia centrifuga.</title>
        <authorList>
            <person name="Buettner E."/>
            <person name="Kellner H."/>
        </authorList>
    </citation>
    <scope>NUCLEOTIDE SEQUENCE [LARGE SCALE GENOMIC DNA]</scope>
    <source>
        <strain evidence="5 6">DSM 108282</strain>
    </source>
</reference>
<dbReference type="PANTHER" id="PTHR15377:SF3">
    <property type="entry name" value="WW DOMAIN-CONTAINING PROTEIN"/>
    <property type="match status" value="1"/>
</dbReference>
<keyword evidence="6" id="KW-1185">Reference proteome</keyword>
<feature type="compositionally biased region" description="Acidic residues" evidence="3">
    <location>
        <begin position="457"/>
        <end position="466"/>
    </location>
</feature>
<feature type="domain" description="WW" evidence="4">
    <location>
        <begin position="81"/>
        <end position="108"/>
    </location>
</feature>
<dbReference type="InterPro" id="IPR001202">
    <property type="entry name" value="WW_dom"/>
</dbReference>
<dbReference type="InterPro" id="IPR036020">
    <property type="entry name" value="WW_dom_sf"/>
</dbReference>
<dbReference type="AlphaFoldDB" id="A0A4S4KVM3"/>
<feature type="region of interest" description="Disordered" evidence="3">
    <location>
        <begin position="448"/>
        <end position="493"/>
    </location>
</feature>
<dbReference type="Gene3D" id="2.20.70.10">
    <property type="match status" value="2"/>
</dbReference>
<organism evidence="5 6">
    <name type="scientific">Hermanssonia centrifuga</name>
    <dbReference type="NCBI Taxonomy" id="98765"/>
    <lineage>
        <taxon>Eukaryota</taxon>
        <taxon>Fungi</taxon>
        <taxon>Dikarya</taxon>
        <taxon>Basidiomycota</taxon>
        <taxon>Agaricomycotina</taxon>
        <taxon>Agaricomycetes</taxon>
        <taxon>Polyporales</taxon>
        <taxon>Meruliaceae</taxon>
        <taxon>Hermanssonia</taxon>
    </lineage>
</organism>
<dbReference type="EMBL" id="SGPJ01000002">
    <property type="protein sequence ID" value="THH02784.1"/>
    <property type="molecule type" value="Genomic_DNA"/>
</dbReference>
<dbReference type="Gene3D" id="1.10.10.440">
    <property type="entry name" value="FF domain"/>
    <property type="match status" value="5"/>
</dbReference>
<dbReference type="Pfam" id="PF01846">
    <property type="entry name" value="FF"/>
    <property type="match status" value="3"/>
</dbReference>
<dbReference type="PANTHER" id="PTHR15377">
    <property type="entry name" value="TRANSCRIPTION ELONGATION REGULATOR 1"/>
    <property type="match status" value="1"/>
</dbReference>
<dbReference type="CDD" id="cd00201">
    <property type="entry name" value="WW"/>
    <property type="match status" value="1"/>
</dbReference>
<evidence type="ECO:0000313" key="6">
    <source>
        <dbReference type="Proteomes" id="UP000309038"/>
    </source>
</evidence>
<evidence type="ECO:0000313" key="5">
    <source>
        <dbReference type="EMBL" id="THH02784.1"/>
    </source>
</evidence>
<name>A0A4S4KVM3_9APHY</name>
<feature type="region of interest" description="Disordered" evidence="3">
    <location>
        <begin position="119"/>
        <end position="138"/>
    </location>
</feature>